<feature type="compositionally biased region" description="Acidic residues" evidence="1">
    <location>
        <begin position="42"/>
        <end position="58"/>
    </location>
</feature>
<comment type="caution">
    <text evidence="2">The sequence shown here is derived from an EMBL/GenBank/DDBJ whole genome shotgun (WGS) entry which is preliminary data.</text>
</comment>
<feature type="region of interest" description="Disordered" evidence="1">
    <location>
        <begin position="33"/>
        <end position="76"/>
    </location>
</feature>
<gene>
    <name evidence="2" type="ORF">WICPIJ_009679</name>
</gene>
<dbReference type="EMBL" id="JAEUBG010005584">
    <property type="protein sequence ID" value="KAH3673768.1"/>
    <property type="molecule type" value="Genomic_DNA"/>
</dbReference>
<proteinExistence type="predicted"/>
<reference evidence="2" key="2">
    <citation type="submission" date="2021-01" db="EMBL/GenBank/DDBJ databases">
        <authorList>
            <person name="Schikora-Tamarit M.A."/>
        </authorList>
    </citation>
    <scope>NUCLEOTIDE SEQUENCE</scope>
    <source>
        <strain evidence="2">CBS2887</strain>
    </source>
</reference>
<dbReference type="Proteomes" id="UP000774326">
    <property type="component" value="Unassembled WGS sequence"/>
</dbReference>
<name>A0A9P8PK52_WICPI</name>
<evidence type="ECO:0000313" key="2">
    <source>
        <dbReference type="EMBL" id="KAH3673768.1"/>
    </source>
</evidence>
<sequence length="76" mass="8318">QGANGDAWSGIKRTYDPKLAMKVEAYESLYTSAKSLNVDQEGQGDQDGNEEEEEEQGEENQMTARKAASLLGSTNF</sequence>
<dbReference type="AlphaFoldDB" id="A0A9P8PK52"/>
<reference evidence="2" key="1">
    <citation type="journal article" date="2021" name="Open Biol.">
        <title>Shared evolutionary footprints suggest mitochondrial oxidative damage underlies multiple complex I losses in fungi.</title>
        <authorList>
            <person name="Schikora-Tamarit M.A."/>
            <person name="Marcet-Houben M."/>
            <person name="Nosek J."/>
            <person name="Gabaldon T."/>
        </authorList>
    </citation>
    <scope>NUCLEOTIDE SEQUENCE</scope>
    <source>
        <strain evidence="2">CBS2887</strain>
    </source>
</reference>
<evidence type="ECO:0000256" key="1">
    <source>
        <dbReference type="SAM" id="MobiDB-lite"/>
    </source>
</evidence>
<organism evidence="2 3">
    <name type="scientific">Wickerhamomyces pijperi</name>
    <name type="common">Yeast</name>
    <name type="synonym">Pichia pijperi</name>
    <dbReference type="NCBI Taxonomy" id="599730"/>
    <lineage>
        <taxon>Eukaryota</taxon>
        <taxon>Fungi</taxon>
        <taxon>Dikarya</taxon>
        <taxon>Ascomycota</taxon>
        <taxon>Saccharomycotina</taxon>
        <taxon>Saccharomycetes</taxon>
        <taxon>Phaffomycetales</taxon>
        <taxon>Wickerhamomycetaceae</taxon>
        <taxon>Wickerhamomyces</taxon>
    </lineage>
</organism>
<protein>
    <submittedName>
        <fullName evidence="2">Uncharacterized protein</fullName>
    </submittedName>
</protein>
<keyword evidence="3" id="KW-1185">Reference proteome</keyword>
<accession>A0A9P8PK52</accession>
<evidence type="ECO:0000313" key="3">
    <source>
        <dbReference type="Proteomes" id="UP000774326"/>
    </source>
</evidence>
<feature type="non-terminal residue" evidence="2">
    <location>
        <position position="1"/>
    </location>
</feature>